<evidence type="ECO:0000256" key="4">
    <source>
        <dbReference type="SAM" id="SignalP"/>
    </source>
</evidence>
<evidence type="ECO:0000313" key="6">
    <source>
        <dbReference type="Proteomes" id="UP000095544"/>
    </source>
</evidence>
<organism evidence="5 6">
    <name type="scientific">Faecalicatena contorta</name>
    <dbReference type="NCBI Taxonomy" id="39482"/>
    <lineage>
        <taxon>Bacteria</taxon>
        <taxon>Bacillati</taxon>
        <taxon>Bacillota</taxon>
        <taxon>Clostridia</taxon>
        <taxon>Lachnospirales</taxon>
        <taxon>Lachnospiraceae</taxon>
        <taxon>Faecalicatena</taxon>
    </lineage>
</organism>
<dbReference type="Proteomes" id="UP000095544">
    <property type="component" value="Unassembled WGS sequence"/>
</dbReference>
<dbReference type="AlphaFoldDB" id="A0A174ADH1"/>
<reference evidence="5 6" key="1">
    <citation type="submission" date="2015-09" db="EMBL/GenBank/DDBJ databases">
        <authorList>
            <consortium name="Pathogen Informatics"/>
        </authorList>
    </citation>
    <scope>NUCLEOTIDE SEQUENCE [LARGE SCALE GENOMIC DNA]</scope>
    <source>
        <strain evidence="5 6">2789STDY5834876</strain>
    </source>
</reference>
<dbReference type="OrthoDB" id="362670at2"/>
<dbReference type="InterPro" id="IPR050490">
    <property type="entry name" value="Bact_solute-bd_prot1"/>
</dbReference>
<keyword evidence="2" id="KW-0813">Transport</keyword>
<dbReference type="InterPro" id="IPR006059">
    <property type="entry name" value="SBP"/>
</dbReference>
<keyword evidence="3 4" id="KW-0732">Signal</keyword>
<dbReference type="RefSeq" id="WP_055151052.1">
    <property type="nucleotide sequence ID" value="NZ_CYZU01000004.1"/>
</dbReference>
<feature type="chain" id="PRO_5039518965" evidence="4">
    <location>
        <begin position="24"/>
        <end position="424"/>
    </location>
</feature>
<evidence type="ECO:0000313" key="5">
    <source>
        <dbReference type="EMBL" id="CUN85548.1"/>
    </source>
</evidence>
<dbReference type="PANTHER" id="PTHR43649:SF34">
    <property type="entry name" value="ABC TRANSPORTER PERIPLASMIC-BINDING PROTEIN YCJN-RELATED"/>
    <property type="match status" value="1"/>
</dbReference>
<evidence type="ECO:0000256" key="3">
    <source>
        <dbReference type="ARBA" id="ARBA00022729"/>
    </source>
</evidence>
<name>A0A174ADH1_9FIRM</name>
<dbReference type="STRING" id="39482.ERS852491_00668"/>
<feature type="signal peptide" evidence="4">
    <location>
        <begin position="1"/>
        <end position="23"/>
    </location>
</feature>
<gene>
    <name evidence="5" type="ORF">ERS852491_00668</name>
</gene>
<sequence length="424" mass="46491">MKAKRIVSLMLAFSMAVGLTACGGEAGGKAEKEDGKVSITVFSEWVGAHPYAKYFAERVESFEEAHPEIDVNVEEIAGSTTANMDAKLKVQVSSGELPDVFYTNDQSIIDLAKKSNLLYDFKDKLDADAELKDELDMEDIASWNEGSDQVYGTCSHKDFFGFFYNKEILKAAGYEKFPESWDELYDLCEKLKGDGVAAMALETKTAWYSSLTLLAALASGSEKGQEMAKTVGLTDYNTPEFIEAASQLQKMFMEYSTTDAPGSDISVALNNFTSDKTAIVLDGAWRIAELTEAMGDKVGEAYLPGKGAVSYPGYAWFSGSKDEKTAAASYEFIKWFNNKEDQAIRLEQLGLIPASANIDYESLELSPLMMEILEMKDDVNYTVSSCWRVYPAAVTAIIPQELAALGTGQSTPEQFAENLTKASN</sequence>
<dbReference type="SUPFAM" id="SSF53850">
    <property type="entry name" value="Periplasmic binding protein-like II"/>
    <property type="match status" value="1"/>
</dbReference>
<evidence type="ECO:0000256" key="1">
    <source>
        <dbReference type="ARBA" id="ARBA00008520"/>
    </source>
</evidence>
<evidence type="ECO:0000256" key="2">
    <source>
        <dbReference type="ARBA" id="ARBA00022448"/>
    </source>
</evidence>
<proteinExistence type="inferred from homology"/>
<dbReference type="Pfam" id="PF01547">
    <property type="entry name" value="SBP_bac_1"/>
    <property type="match status" value="1"/>
</dbReference>
<protein>
    <submittedName>
        <fullName evidence="5">Maltose ABC transporter periplasmic protein</fullName>
    </submittedName>
</protein>
<dbReference type="PANTHER" id="PTHR43649">
    <property type="entry name" value="ARABINOSE-BINDING PROTEIN-RELATED"/>
    <property type="match status" value="1"/>
</dbReference>
<comment type="similarity">
    <text evidence="1">Belongs to the bacterial solute-binding protein 1 family.</text>
</comment>
<dbReference type="EMBL" id="CYZU01000004">
    <property type="protein sequence ID" value="CUN85548.1"/>
    <property type="molecule type" value="Genomic_DNA"/>
</dbReference>
<accession>A0A174ADH1</accession>
<dbReference type="PROSITE" id="PS51257">
    <property type="entry name" value="PROKAR_LIPOPROTEIN"/>
    <property type="match status" value="1"/>
</dbReference>
<dbReference type="Gene3D" id="3.40.190.10">
    <property type="entry name" value="Periplasmic binding protein-like II"/>
    <property type="match status" value="2"/>
</dbReference>